<comment type="caution">
    <text evidence="4">The sequence shown here is derived from an EMBL/GenBank/DDBJ whole genome shotgun (WGS) entry which is preliminary data.</text>
</comment>
<keyword evidence="2" id="KW-0812">Transmembrane</keyword>
<dbReference type="CDD" id="cd00060">
    <property type="entry name" value="FHA"/>
    <property type="match status" value="1"/>
</dbReference>
<feature type="region of interest" description="Disordered" evidence="1">
    <location>
        <begin position="139"/>
        <end position="192"/>
    </location>
</feature>
<dbReference type="Gene3D" id="2.60.200.20">
    <property type="match status" value="1"/>
</dbReference>
<protein>
    <submittedName>
        <fullName evidence="4">FHA domain-containing protein</fullName>
    </submittedName>
</protein>
<accession>A0AAW6LUP6</accession>
<evidence type="ECO:0000256" key="2">
    <source>
        <dbReference type="SAM" id="Phobius"/>
    </source>
</evidence>
<sequence length="192" mass="21167">MKALSIGRDQECDIIINDATDVISRRHATLNISSSGKITIVDLSRNGTYVNGIRISPNVPVPVSRKDIISFAHVNKLDWNAVPTYNSMTRYIVMGGVGIFIVACGIFAYQYMLDNPSTPEPKQDTVSVTDSLKVEKPGVVKDSINIKKEPSKQKEDSISAKPQKQKEKKGENKKEPTPSVPKDSTRNNRPIG</sequence>
<dbReference type="PANTHER" id="PTHR23308">
    <property type="entry name" value="NUCLEAR INHIBITOR OF PROTEIN PHOSPHATASE-1"/>
    <property type="match status" value="1"/>
</dbReference>
<evidence type="ECO:0000259" key="3">
    <source>
        <dbReference type="PROSITE" id="PS50006"/>
    </source>
</evidence>
<organism evidence="4 5">
    <name type="scientific">Bacteroides cellulosilyticus</name>
    <dbReference type="NCBI Taxonomy" id="246787"/>
    <lineage>
        <taxon>Bacteria</taxon>
        <taxon>Pseudomonadati</taxon>
        <taxon>Bacteroidota</taxon>
        <taxon>Bacteroidia</taxon>
        <taxon>Bacteroidales</taxon>
        <taxon>Bacteroidaceae</taxon>
        <taxon>Bacteroides</taxon>
    </lineage>
</organism>
<feature type="transmembrane region" description="Helical" evidence="2">
    <location>
        <begin position="91"/>
        <end position="112"/>
    </location>
</feature>
<dbReference type="InterPro" id="IPR008984">
    <property type="entry name" value="SMAD_FHA_dom_sf"/>
</dbReference>
<gene>
    <name evidence="4" type="ORF">PZH42_04600</name>
</gene>
<keyword evidence="2" id="KW-1133">Transmembrane helix</keyword>
<dbReference type="EMBL" id="JARFID010000003">
    <property type="protein sequence ID" value="MDE8693375.1"/>
    <property type="molecule type" value="Genomic_DNA"/>
</dbReference>
<dbReference type="PROSITE" id="PS50006">
    <property type="entry name" value="FHA_DOMAIN"/>
    <property type="match status" value="1"/>
</dbReference>
<dbReference type="AlphaFoldDB" id="A0AAW6LUP6"/>
<proteinExistence type="predicted"/>
<dbReference type="InterPro" id="IPR050923">
    <property type="entry name" value="Cell_Proc_Reg/RNA_Proc"/>
</dbReference>
<dbReference type="SMART" id="SM00240">
    <property type="entry name" value="FHA"/>
    <property type="match status" value="1"/>
</dbReference>
<dbReference type="Pfam" id="PF00498">
    <property type="entry name" value="FHA"/>
    <property type="match status" value="1"/>
</dbReference>
<evidence type="ECO:0000313" key="5">
    <source>
        <dbReference type="Proteomes" id="UP001221924"/>
    </source>
</evidence>
<dbReference type="SUPFAM" id="SSF49879">
    <property type="entry name" value="SMAD/FHA domain"/>
    <property type="match status" value="1"/>
</dbReference>
<feature type="compositionally biased region" description="Basic and acidic residues" evidence="1">
    <location>
        <begin position="139"/>
        <end position="176"/>
    </location>
</feature>
<dbReference type="RefSeq" id="WP_256141682.1">
    <property type="nucleotide sequence ID" value="NZ_JANFZY010000034.1"/>
</dbReference>
<name>A0AAW6LUP6_9BACE</name>
<keyword evidence="2" id="KW-0472">Membrane</keyword>
<evidence type="ECO:0000313" key="4">
    <source>
        <dbReference type="EMBL" id="MDE8693375.1"/>
    </source>
</evidence>
<dbReference type="Proteomes" id="UP001221924">
    <property type="component" value="Unassembled WGS sequence"/>
</dbReference>
<dbReference type="InterPro" id="IPR000253">
    <property type="entry name" value="FHA_dom"/>
</dbReference>
<feature type="domain" description="FHA" evidence="3">
    <location>
        <begin position="4"/>
        <end position="55"/>
    </location>
</feature>
<reference evidence="4" key="1">
    <citation type="submission" date="2023-03" db="EMBL/GenBank/DDBJ databases">
        <title>DFI Biobank Strains.</title>
        <authorList>
            <person name="Mostad J."/>
            <person name="Paddock L."/>
            <person name="Medina S."/>
            <person name="Waligurski E."/>
            <person name="Barat B."/>
            <person name="Smith R."/>
            <person name="Burgo V."/>
            <person name="Metcalfe C."/>
            <person name="Woodson C."/>
            <person name="Sundararajan A."/>
            <person name="Ramaswamy R."/>
            <person name="Lin H."/>
            <person name="Pamer E.G."/>
        </authorList>
    </citation>
    <scope>NUCLEOTIDE SEQUENCE</scope>
    <source>
        <strain evidence="4">DFI.9.5</strain>
    </source>
</reference>
<evidence type="ECO:0000256" key="1">
    <source>
        <dbReference type="SAM" id="MobiDB-lite"/>
    </source>
</evidence>